<dbReference type="PANTHER" id="PTHR30027:SF3">
    <property type="entry name" value="16S RRNA (URACIL(1498)-N(3))-METHYLTRANSFERASE"/>
    <property type="match status" value="1"/>
</dbReference>
<dbReference type="SUPFAM" id="SSF88697">
    <property type="entry name" value="PUA domain-like"/>
    <property type="match status" value="1"/>
</dbReference>
<dbReference type="GO" id="GO:0005737">
    <property type="term" value="C:cytoplasm"/>
    <property type="evidence" value="ECO:0007669"/>
    <property type="project" value="UniProtKB-SubCell"/>
</dbReference>
<comment type="similarity">
    <text evidence="2 10">Belongs to the RNA methyltransferase RsmE family.</text>
</comment>
<sequence length="245" mass="27227">MHLFYTPDLSEAPLYVLDAEESRHAVGVLRLRAGERVKLTNGAGLWCEAEVMEGSTAKACQVRILSRTENYGQRPCRLHVAIAPTKNADRYEWFLEKATEIGIDRITPILCDHSERKVLRRDRGEKVVLSAVKQSLKAYVPQLDELTPLRAFLAGAEGLPKRRYVAYCDEGTPLEERVELFEAMCEAAQGDEREYCVLIGPEGDFSPEEIALARGCGFQPVTLGESRLRTETAGVMAAAMAALVR</sequence>
<reference evidence="13" key="1">
    <citation type="journal article" date="2021" name="PeerJ">
        <title>Extensive microbial diversity within the chicken gut microbiome revealed by metagenomics and culture.</title>
        <authorList>
            <person name="Gilroy R."/>
            <person name="Ravi A."/>
            <person name="Getino M."/>
            <person name="Pursley I."/>
            <person name="Horton D.L."/>
            <person name="Alikhan N.F."/>
            <person name="Baker D."/>
            <person name="Gharbi K."/>
            <person name="Hall N."/>
            <person name="Watson M."/>
            <person name="Adriaenssens E.M."/>
            <person name="Foster-Nyarko E."/>
            <person name="Jarju S."/>
            <person name="Secka A."/>
            <person name="Antonio M."/>
            <person name="Oren A."/>
            <person name="Chaudhuri R.R."/>
            <person name="La Ragione R."/>
            <person name="Hildebrand F."/>
            <person name="Pallen M.J."/>
        </authorList>
    </citation>
    <scope>NUCLEOTIDE SEQUENCE</scope>
    <source>
        <strain evidence="13">ChiBcec15-1070</strain>
    </source>
</reference>
<dbReference type="InterPro" id="IPR015947">
    <property type="entry name" value="PUA-like_sf"/>
</dbReference>
<proteinExistence type="inferred from homology"/>
<dbReference type="Gene3D" id="2.40.240.20">
    <property type="entry name" value="Hypothetical PUA domain-like, domain 1"/>
    <property type="match status" value="1"/>
</dbReference>
<protein>
    <recommendedName>
        <fullName evidence="10">Ribosomal RNA small subunit methyltransferase E</fullName>
        <ecNumber evidence="10">2.1.1.193</ecNumber>
    </recommendedName>
</protein>
<organism evidence="13 14">
    <name type="scientific">Candidatus Rikenella faecigallinarum</name>
    <dbReference type="NCBI Taxonomy" id="2838745"/>
    <lineage>
        <taxon>Bacteria</taxon>
        <taxon>Pseudomonadati</taxon>
        <taxon>Bacteroidota</taxon>
        <taxon>Bacteroidia</taxon>
        <taxon>Bacteroidales</taxon>
        <taxon>Rikenellaceae</taxon>
        <taxon>Rikenella</taxon>
    </lineage>
</organism>
<evidence type="ECO:0000256" key="1">
    <source>
        <dbReference type="ARBA" id="ARBA00004496"/>
    </source>
</evidence>
<dbReference type="InterPro" id="IPR046886">
    <property type="entry name" value="RsmE_MTase_dom"/>
</dbReference>
<name>A0A9D1TY73_9BACT</name>
<dbReference type="GO" id="GO:0070475">
    <property type="term" value="P:rRNA base methylation"/>
    <property type="evidence" value="ECO:0007669"/>
    <property type="project" value="TreeGrafter"/>
</dbReference>
<feature type="domain" description="Ribosomal RNA small subunit methyltransferase E PUA-like" evidence="12">
    <location>
        <begin position="17"/>
        <end position="64"/>
    </location>
</feature>
<dbReference type="EMBL" id="DXHL01000016">
    <property type="protein sequence ID" value="HIW10415.1"/>
    <property type="molecule type" value="Genomic_DNA"/>
</dbReference>
<evidence type="ECO:0000313" key="13">
    <source>
        <dbReference type="EMBL" id="HIW10415.1"/>
    </source>
</evidence>
<evidence type="ECO:0000313" key="14">
    <source>
        <dbReference type="Proteomes" id="UP000823926"/>
    </source>
</evidence>
<dbReference type="Gene3D" id="3.40.1280.10">
    <property type="match status" value="1"/>
</dbReference>
<dbReference type="AlphaFoldDB" id="A0A9D1TY73"/>
<evidence type="ECO:0000256" key="8">
    <source>
        <dbReference type="ARBA" id="ARBA00025699"/>
    </source>
</evidence>
<evidence type="ECO:0000256" key="3">
    <source>
        <dbReference type="ARBA" id="ARBA00022490"/>
    </source>
</evidence>
<dbReference type="EC" id="2.1.1.193" evidence="10"/>
<keyword evidence="5 10" id="KW-0489">Methyltransferase</keyword>
<keyword evidence="6 10" id="KW-0808">Transferase</keyword>
<evidence type="ECO:0000256" key="4">
    <source>
        <dbReference type="ARBA" id="ARBA00022552"/>
    </source>
</evidence>
<dbReference type="SUPFAM" id="SSF75217">
    <property type="entry name" value="alpha/beta knot"/>
    <property type="match status" value="1"/>
</dbReference>
<dbReference type="Proteomes" id="UP000823926">
    <property type="component" value="Unassembled WGS sequence"/>
</dbReference>
<dbReference type="GO" id="GO:0070042">
    <property type="term" value="F:rRNA (uridine-N3-)-methyltransferase activity"/>
    <property type="evidence" value="ECO:0007669"/>
    <property type="project" value="TreeGrafter"/>
</dbReference>
<keyword evidence="4 10" id="KW-0698">rRNA processing</keyword>
<dbReference type="NCBIfam" id="TIGR00046">
    <property type="entry name" value="RsmE family RNA methyltransferase"/>
    <property type="match status" value="1"/>
</dbReference>
<dbReference type="InterPro" id="IPR029026">
    <property type="entry name" value="tRNA_m1G_MTases_N"/>
</dbReference>
<comment type="catalytic activity">
    <reaction evidence="9 10">
        <text>uridine(1498) in 16S rRNA + S-adenosyl-L-methionine = N(3)-methyluridine(1498) in 16S rRNA + S-adenosyl-L-homocysteine + H(+)</text>
        <dbReference type="Rhea" id="RHEA:42920"/>
        <dbReference type="Rhea" id="RHEA-COMP:10283"/>
        <dbReference type="Rhea" id="RHEA-COMP:10284"/>
        <dbReference type="ChEBI" id="CHEBI:15378"/>
        <dbReference type="ChEBI" id="CHEBI:57856"/>
        <dbReference type="ChEBI" id="CHEBI:59789"/>
        <dbReference type="ChEBI" id="CHEBI:65315"/>
        <dbReference type="ChEBI" id="CHEBI:74502"/>
        <dbReference type="EC" id="2.1.1.193"/>
    </reaction>
</comment>
<evidence type="ECO:0000256" key="10">
    <source>
        <dbReference type="PIRNR" id="PIRNR015601"/>
    </source>
</evidence>
<dbReference type="InterPro" id="IPR029028">
    <property type="entry name" value="Alpha/beta_knot_MTases"/>
</dbReference>
<comment type="function">
    <text evidence="8 10">Specifically methylates the N3 position of the uracil ring of uridine 1498 (m3U1498) in 16S rRNA. Acts on the fully assembled 30S ribosomal subunit.</text>
</comment>
<accession>A0A9D1TY73</accession>
<feature type="domain" description="Ribosomal RNA small subunit methyltransferase E methyltransferase" evidence="11">
    <location>
        <begin position="74"/>
        <end position="240"/>
    </location>
</feature>
<dbReference type="Pfam" id="PF20260">
    <property type="entry name" value="PUA_4"/>
    <property type="match status" value="1"/>
</dbReference>
<dbReference type="InterPro" id="IPR006700">
    <property type="entry name" value="RsmE"/>
</dbReference>
<comment type="subcellular location">
    <subcellularLocation>
        <location evidence="1 10">Cytoplasm</location>
    </subcellularLocation>
</comment>
<dbReference type="PIRSF" id="PIRSF015601">
    <property type="entry name" value="MTase_slr0722"/>
    <property type="match status" value="1"/>
</dbReference>
<evidence type="ECO:0000256" key="2">
    <source>
        <dbReference type="ARBA" id="ARBA00005528"/>
    </source>
</evidence>
<evidence type="ECO:0000256" key="6">
    <source>
        <dbReference type="ARBA" id="ARBA00022679"/>
    </source>
</evidence>
<evidence type="ECO:0000259" key="12">
    <source>
        <dbReference type="Pfam" id="PF20260"/>
    </source>
</evidence>
<reference evidence="13" key="2">
    <citation type="submission" date="2021-04" db="EMBL/GenBank/DDBJ databases">
        <authorList>
            <person name="Gilroy R."/>
        </authorList>
    </citation>
    <scope>NUCLEOTIDE SEQUENCE</scope>
    <source>
        <strain evidence="13">ChiBcec15-1070</strain>
    </source>
</reference>
<dbReference type="PANTHER" id="PTHR30027">
    <property type="entry name" value="RIBOSOMAL RNA SMALL SUBUNIT METHYLTRANSFERASE E"/>
    <property type="match status" value="1"/>
</dbReference>
<evidence type="ECO:0000256" key="5">
    <source>
        <dbReference type="ARBA" id="ARBA00022603"/>
    </source>
</evidence>
<gene>
    <name evidence="13" type="ORF">H9888_02835</name>
</gene>
<comment type="caution">
    <text evidence="13">The sequence shown here is derived from an EMBL/GenBank/DDBJ whole genome shotgun (WGS) entry which is preliminary data.</text>
</comment>
<evidence type="ECO:0000256" key="9">
    <source>
        <dbReference type="ARBA" id="ARBA00047944"/>
    </source>
</evidence>
<dbReference type="Pfam" id="PF04452">
    <property type="entry name" value="Methyltrans_RNA"/>
    <property type="match status" value="1"/>
</dbReference>
<dbReference type="InterPro" id="IPR046887">
    <property type="entry name" value="RsmE_PUA-like"/>
</dbReference>
<keyword evidence="3 10" id="KW-0963">Cytoplasm</keyword>
<evidence type="ECO:0000259" key="11">
    <source>
        <dbReference type="Pfam" id="PF04452"/>
    </source>
</evidence>
<evidence type="ECO:0000256" key="7">
    <source>
        <dbReference type="ARBA" id="ARBA00022691"/>
    </source>
</evidence>
<keyword evidence="7 10" id="KW-0949">S-adenosyl-L-methionine</keyword>
<dbReference type="CDD" id="cd18084">
    <property type="entry name" value="RsmE-like"/>
    <property type="match status" value="1"/>
</dbReference>